<keyword evidence="2" id="KW-1185">Reference proteome</keyword>
<dbReference type="GO" id="GO:0003677">
    <property type="term" value="F:DNA binding"/>
    <property type="evidence" value="ECO:0007669"/>
    <property type="project" value="UniProtKB-KW"/>
</dbReference>
<dbReference type="eggNOG" id="COG4710">
    <property type="taxonomic scope" value="Bacteria"/>
</dbReference>
<dbReference type="Proteomes" id="UP000000343">
    <property type="component" value="Chromosome"/>
</dbReference>
<dbReference type="AlphaFoldDB" id="E8X232"/>
<reference evidence="2" key="1">
    <citation type="submission" date="2011-01" db="EMBL/GenBank/DDBJ databases">
        <title>Complete sequence of chromosome of Acidobacterium sp. MP5ACTX9.</title>
        <authorList>
            <consortium name="US DOE Joint Genome Institute"/>
            <person name="Lucas S."/>
            <person name="Copeland A."/>
            <person name="Lapidus A."/>
            <person name="Cheng J.-F."/>
            <person name="Goodwin L."/>
            <person name="Pitluck S."/>
            <person name="Teshima H."/>
            <person name="Detter J.C."/>
            <person name="Han C."/>
            <person name="Tapia R."/>
            <person name="Land M."/>
            <person name="Hauser L."/>
            <person name="Kyrpides N."/>
            <person name="Ivanova N."/>
            <person name="Ovchinnikova G."/>
            <person name="Pagani I."/>
            <person name="Rawat S.R."/>
            <person name="Mannisto M."/>
            <person name="Haggblom M.M."/>
            <person name="Woyke T."/>
        </authorList>
    </citation>
    <scope>NUCLEOTIDE SEQUENCE [LARGE SCALE GENOMIC DNA]</scope>
    <source>
        <strain evidence="2">MP5ACTX9</strain>
    </source>
</reference>
<dbReference type="EMBL" id="CP002480">
    <property type="protein sequence ID" value="ADW70275.1"/>
    <property type="molecule type" value="Genomic_DNA"/>
</dbReference>
<gene>
    <name evidence="1" type="ordered locus">AciX9_3264</name>
</gene>
<evidence type="ECO:0000313" key="2">
    <source>
        <dbReference type="Proteomes" id="UP000000343"/>
    </source>
</evidence>
<accession>E8X232</accession>
<name>E8X232_GRATM</name>
<keyword evidence="1" id="KW-0238">DNA-binding</keyword>
<evidence type="ECO:0000313" key="1">
    <source>
        <dbReference type="EMBL" id="ADW70275.1"/>
    </source>
</evidence>
<dbReference type="KEGG" id="acm:AciX9_3264"/>
<organism evidence="2">
    <name type="scientific">Granulicella tundricola (strain ATCC BAA-1859 / DSM 23138 / MP5ACTX9)</name>
    <dbReference type="NCBI Taxonomy" id="1198114"/>
    <lineage>
        <taxon>Bacteria</taxon>
        <taxon>Pseudomonadati</taxon>
        <taxon>Acidobacteriota</taxon>
        <taxon>Terriglobia</taxon>
        <taxon>Terriglobales</taxon>
        <taxon>Acidobacteriaceae</taxon>
        <taxon>Granulicella</taxon>
    </lineage>
</organism>
<dbReference type="STRING" id="1198114.AciX9_3264"/>
<dbReference type="PaxDb" id="1198114-AciX9_3264"/>
<sequence>MPAIQISDELDANLDQLVRQTGGSKEAYVSEAVRNLLEDAEDLALAKERISRPGRRFTLDEVERHLGLAD</sequence>
<dbReference type="HOGENOM" id="CLU_155311_6_1_0"/>
<proteinExistence type="predicted"/>
<protein>
    <submittedName>
        <fullName evidence="1">CopG domain-containing protein DNA-binding domain-containing protein</fullName>
    </submittedName>
</protein>